<sequence length="311" mass="35591">MAKDNGGAIAQKGFNYQNCVISLVAIRNYNKSNFSIYVETDEDFEVTYDDSYHAYIQVKGQKNMSLKKLLQETKERPSIFEKNLSSGTSDSIYKIVVYNFKESDLKEMQEQIDTEELFSSSWLLSDNQKKEVNNPKVDNFALVKTAFDNNIINAKTFLKGEMANQRVSIDNRDDVIINELLQQIVQKSEKEVHTIADKELKKITSEELNLILQKVTAKARFDKELDKFGFTEIKNEKIKKEEKKIILEYITAKKSVVNFLNSDKNSLENESVTTLIPKTFMLSEMGTLSENSRYAVGISAYCDILEGIANE</sequence>
<evidence type="ECO:0000259" key="1">
    <source>
        <dbReference type="Pfam" id="PF14130"/>
    </source>
</evidence>
<evidence type="ECO:0000313" key="2">
    <source>
        <dbReference type="EMBL" id="KEQ42132.1"/>
    </source>
</evidence>
<dbReference type="AlphaFoldDB" id="A0A081QGQ9"/>
<accession>A0A081QGQ9</accession>
<feature type="domain" description="CD-NTase associated protein 4-like DNA endonuclease" evidence="1">
    <location>
        <begin position="6"/>
        <end position="121"/>
    </location>
</feature>
<organism evidence="2 3">
    <name type="scientific">Streptococcus mitis</name>
    <dbReference type="NCBI Taxonomy" id="28037"/>
    <lineage>
        <taxon>Bacteria</taxon>
        <taxon>Bacillati</taxon>
        <taxon>Bacillota</taxon>
        <taxon>Bacilli</taxon>
        <taxon>Lactobacillales</taxon>
        <taxon>Streptococcaceae</taxon>
        <taxon>Streptococcus</taxon>
        <taxon>Streptococcus mitis group</taxon>
    </lineage>
</organism>
<dbReference type="Pfam" id="PF14130">
    <property type="entry name" value="Cap4_nuclease"/>
    <property type="match status" value="1"/>
</dbReference>
<dbReference type="GO" id="GO:0004518">
    <property type="term" value="F:nuclease activity"/>
    <property type="evidence" value="ECO:0007669"/>
    <property type="project" value="InterPro"/>
</dbReference>
<evidence type="ECO:0000313" key="3">
    <source>
        <dbReference type="Proteomes" id="UP000028030"/>
    </source>
</evidence>
<comment type="caution">
    <text evidence="2">The sequence shown here is derived from an EMBL/GenBank/DDBJ whole genome shotgun (WGS) entry which is preliminary data.</text>
</comment>
<gene>
    <name evidence="2" type="ORF">SK642_0414</name>
</gene>
<dbReference type="OrthoDB" id="2892821at2"/>
<name>A0A081QGQ9_STRMT</name>
<dbReference type="Proteomes" id="UP000028030">
    <property type="component" value="Unassembled WGS sequence"/>
</dbReference>
<proteinExistence type="predicted"/>
<dbReference type="EMBL" id="JPFW01000005">
    <property type="protein sequence ID" value="KEQ42132.1"/>
    <property type="molecule type" value="Genomic_DNA"/>
</dbReference>
<dbReference type="RefSeq" id="WP_033683157.1">
    <property type="nucleotide sequence ID" value="NZ_JPFW01000005.1"/>
</dbReference>
<protein>
    <recommendedName>
        <fullName evidence="1">CD-NTase associated protein 4-like DNA endonuclease domain-containing protein</fullName>
    </recommendedName>
</protein>
<dbReference type="InterPro" id="IPR025382">
    <property type="entry name" value="Cap4-like_endonuclease_dom"/>
</dbReference>
<dbReference type="PATRIC" id="fig|28037.97.peg.365"/>
<reference evidence="2 3" key="1">
    <citation type="submission" date="2014-05" db="EMBL/GenBank/DDBJ databases">
        <authorList>
            <person name="Daugherty S.C."/>
            <person name="Tallon L.J."/>
            <person name="Sadzewicz L."/>
            <person name="Kilian M."/>
            <person name="Tettelin H."/>
        </authorList>
    </citation>
    <scope>NUCLEOTIDE SEQUENCE [LARGE SCALE GENOMIC DNA]</scope>
    <source>
        <strain evidence="2 3">SK642</strain>
    </source>
</reference>